<evidence type="ECO:0000313" key="2">
    <source>
        <dbReference type="Proteomes" id="UP000306319"/>
    </source>
</evidence>
<comment type="caution">
    <text evidence="1">The sequence shown here is derived from an EMBL/GenBank/DDBJ whole genome shotgun (WGS) entry which is preliminary data.</text>
</comment>
<gene>
    <name evidence="1" type="ORF">E5331_12515</name>
</gene>
<dbReference type="Proteomes" id="UP000306319">
    <property type="component" value="Unassembled WGS sequence"/>
</dbReference>
<sequence length="464" mass="50961">MVGKRLIRKITPESYRESYVSLVKLGLPVLVTQLGVILVNFADTMMVGAYGLDELASSAFVNSLFIIITVMLMGFAGGVTPLIGALYGKGDHEEAGRTLRGALQINVILALAFTLLMGVLYFFLDRFGQDEELLPIARPYFLILLATLLPMAVFNCFQQMANGTTDTATPMWIILGADVLNILGNYLLIFGKFGFPELGLLGAGISTLTARTLAAIAIVVVIGVRRRYRVYWDAMRHQHAGSGRRYKVWVTSYPLMIQSGVECGMWAMGAVVSGWFGKVQLAAYQVVNTIAQLGYMTYMSIGWAVSIRVANFMGTFNMSGIRRISRAGVHIILVMATFTSIIFYFFTGNLVTVFTPEPDVVAAALPLVIPLILYQYCDGVQLTYVNALRGTSVVKPLLWISIFSYIVVGIPIMVVLAVPLGLEAVGVYYSFSVALFVATVLLMTAFNRTLKREEAKIEEKKESC</sequence>
<protein>
    <submittedName>
        <fullName evidence="1">MATE family efflux transporter</fullName>
    </submittedName>
</protein>
<evidence type="ECO:0000313" key="1">
    <source>
        <dbReference type="EMBL" id="TGY77823.1"/>
    </source>
</evidence>
<proteinExistence type="predicted"/>
<keyword evidence="2" id="KW-1185">Reference proteome</keyword>
<name>A0AC61RKJ9_9BACT</name>
<reference evidence="1" key="1">
    <citation type="submission" date="2019-04" db="EMBL/GenBank/DDBJ databases">
        <title>Microbes associate with the intestines of laboratory mice.</title>
        <authorList>
            <person name="Navarre W."/>
            <person name="Wong E."/>
            <person name="Huang K."/>
            <person name="Tropini C."/>
            <person name="Ng K."/>
            <person name="Yu B."/>
        </authorList>
    </citation>
    <scope>NUCLEOTIDE SEQUENCE</scope>
    <source>
        <strain evidence="1">NM04_E33</strain>
    </source>
</reference>
<organism evidence="1 2">
    <name type="scientific">Lepagella muris</name>
    <dbReference type="NCBI Taxonomy" id="3032870"/>
    <lineage>
        <taxon>Bacteria</taxon>
        <taxon>Pseudomonadati</taxon>
        <taxon>Bacteroidota</taxon>
        <taxon>Bacteroidia</taxon>
        <taxon>Bacteroidales</taxon>
        <taxon>Muribaculaceae</taxon>
        <taxon>Lepagella</taxon>
    </lineage>
</organism>
<accession>A0AC61RKJ9</accession>
<dbReference type="EMBL" id="SRYB01000019">
    <property type="protein sequence ID" value="TGY77823.1"/>
    <property type="molecule type" value="Genomic_DNA"/>
</dbReference>